<protein>
    <submittedName>
        <fullName evidence="1">Uncharacterized protein</fullName>
    </submittedName>
</protein>
<dbReference type="Proteomes" id="UP001172386">
    <property type="component" value="Unassembled WGS sequence"/>
</dbReference>
<proteinExistence type="predicted"/>
<accession>A0ACC3AHQ9</accession>
<gene>
    <name evidence="1" type="ORF">H2198_001368</name>
</gene>
<sequence length="470" mass="54334">MPHSLESLPPEISARIFSFLAHDSLSSLVRANHKFHSLIEPIIWTRIELHRPGYHEHHQYEEEFNFDTNLKFHQTRPYHVLSHDGWFSEDDWYRQDEFYNENAFCFLKVFTDAALLTESTKQARYDALAGTLRFLCLTFDFGDEHGIDGCWSVFSRFQGLEHLELTIRWPWSAQRWDDAAEDFEAKDHPHLVKLHTLRLRGYIPQAVARYFCHGAASIQDLELALLDRPIGSTLLDDRQNPPPGQSEEDFGDEEESQSSSESEDFNHEEVAPRALAALHDTDLINQLTSLSRLSLCRPAESSRYENRDSFADIYISPKSDRLILSEWAQLIRATRATVEHLIIDQRPMAEEIEQDSTGDLEFLVRYPYGPGYHNFVRYTLPALTEDVEWPRLQSIRLYGFDAPTRYGGKHIGRSHRTLLETVEERFGPLGVDVKSSVGRRMIYEDEDGVVRNGDGLGGYRIELDEEDTLT</sequence>
<organism evidence="1 2">
    <name type="scientific">Neophaeococcomyces mojaviensis</name>
    <dbReference type="NCBI Taxonomy" id="3383035"/>
    <lineage>
        <taxon>Eukaryota</taxon>
        <taxon>Fungi</taxon>
        <taxon>Dikarya</taxon>
        <taxon>Ascomycota</taxon>
        <taxon>Pezizomycotina</taxon>
        <taxon>Eurotiomycetes</taxon>
        <taxon>Chaetothyriomycetidae</taxon>
        <taxon>Chaetothyriales</taxon>
        <taxon>Chaetothyriales incertae sedis</taxon>
        <taxon>Neophaeococcomyces</taxon>
    </lineage>
</organism>
<name>A0ACC3AHQ9_9EURO</name>
<evidence type="ECO:0000313" key="2">
    <source>
        <dbReference type="Proteomes" id="UP001172386"/>
    </source>
</evidence>
<dbReference type="EMBL" id="JAPDRQ010000015">
    <property type="protein sequence ID" value="KAJ9662479.1"/>
    <property type="molecule type" value="Genomic_DNA"/>
</dbReference>
<reference evidence="1" key="1">
    <citation type="submission" date="2022-10" db="EMBL/GenBank/DDBJ databases">
        <title>Culturing micro-colonial fungi from biological soil crusts in the Mojave desert and describing Neophaeococcomyces mojavensis, and introducing the new genera and species Taxawa tesnikishii.</title>
        <authorList>
            <person name="Kurbessoian T."/>
            <person name="Stajich J.E."/>
        </authorList>
    </citation>
    <scope>NUCLEOTIDE SEQUENCE</scope>
    <source>
        <strain evidence="1">JES_112</strain>
    </source>
</reference>
<comment type="caution">
    <text evidence="1">The sequence shown here is derived from an EMBL/GenBank/DDBJ whole genome shotgun (WGS) entry which is preliminary data.</text>
</comment>
<evidence type="ECO:0000313" key="1">
    <source>
        <dbReference type="EMBL" id="KAJ9662479.1"/>
    </source>
</evidence>
<keyword evidence="2" id="KW-1185">Reference proteome</keyword>